<feature type="transmembrane region" description="Helical" evidence="2">
    <location>
        <begin position="99"/>
        <end position="118"/>
    </location>
</feature>
<evidence type="ECO:0000313" key="5">
    <source>
        <dbReference type="Proteomes" id="UP000321181"/>
    </source>
</evidence>
<feature type="compositionally biased region" description="Low complexity" evidence="1">
    <location>
        <begin position="42"/>
        <end position="51"/>
    </location>
</feature>
<reference evidence="4 5" key="1">
    <citation type="submission" date="2019-07" db="EMBL/GenBank/DDBJ databases">
        <title>Whole genome shotgun sequence of Cellulomonas aerilata NBRC 106308.</title>
        <authorList>
            <person name="Hosoyama A."/>
            <person name="Uohara A."/>
            <person name="Ohji S."/>
            <person name="Ichikawa N."/>
        </authorList>
    </citation>
    <scope>NUCLEOTIDE SEQUENCE [LARGE SCALE GENOMIC DNA]</scope>
    <source>
        <strain evidence="4 5">NBRC 106308</strain>
    </source>
</reference>
<dbReference type="InterPro" id="IPR025646">
    <property type="entry name" value="DUF4350"/>
</dbReference>
<keyword evidence="2" id="KW-0812">Transmembrane</keyword>
<feature type="domain" description="DUF4350" evidence="3">
    <location>
        <begin position="130"/>
        <end position="302"/>
    </location>
</feature>
<keyword evidence="5" id="KW-1185">Reference proteome</keyword>
<organism evidence="4 5">
    <name type="scientific">Cellulomonas aerilata</name>
    <dbReference type="NCBI Taxonomy" id="515326"/>
    <lineage>
        <taxon>Bacteria</taxon>
        <taxon>Bacillati</taxon>
        <taxon>Actinomycetota</taxon>
        <taxon>Actinomycetes</taxon>
        <taxon>Micrococcales</taxon>
        <taxon>Cellulomonadaceae</taxon>
        <taxon>Cellulomonas</taxon>
    </lineage>
</organism>
<dbReference type="Proteomes" id="UP000321181">
    <property type="component" value="Unassembled WGS sequence"/>
</dbReference>
<feature type="compositionally biased region" description="Low complexity" evidence="1">
    <location>
        <begin position="1"/>
        <end position="16"/>
    </location>
</feature>
<dbReference type="AlphaFoldDB" id="A0A512DD81"/>
<protein>
    <recommendedName>
        <fullName evidence="3">DUF4350 domain-containing protein</fullName>
    </recommendedName>
</protein>
<evidence type="ECO:0000256" key="2">
    <source>
        <dbReference type="SAM" id="Phobius"/>
    </source>
</evidence>
<feature type="compositionally biased region" description="Low complexity" evidence="1">
    <location>
        <begin position="72"/>
        <end position="82"/>
    </location>
</feature>
<evidence type="ECO:0000256" key="1">
    <source>
        <dbReference type="SAM" id="MobiDB-lite"/>
    </source>
</evidence>
<accession>A0A512DD81</accession>
<keyword evidence="2" id="KW-0472">Membrane</keyword>
<dbReference type="EMBL" id="BJYY01000013">
    <property type="protein sequence ID" value="GEO34422.1"/>
    <property type="molecule type" value="Genomic_DNA"/>
</dbReference>
<comment type="caution">
    <text evidence="4">The sequence shown here is derived from an EMBL/GenBank/DDBJ whole genome shotgun (WGS) entry which is preliminary data.</text>
</comment>
<feature type="region of interest" description="Disordered" evidence="1">
    <location>
        <begin position="1"/>
        <end position="96"/>
    </location>
</feature>
<keyword evidence="2" id="KW-1133">Transmembrane helix</keyword>
<dbReference type="Pfam" id="PF14258">
    <property type="entry name" value="DUF4350"/>
    <property type="match status" value="1"/>
</dbReference>
<sequence>MSNGARPAGPAARAGGLDTGPPADPRGVVASLAPGEPGQPGQPGQRGQPGPSGRPGPSGGSERTGLPDERAGTPSGTPAGAGRQDPRPSGRPGARRARWRWTAVGVGLALLVVLAALLPEPSRSTAPLAPDNPDDGGAQALARILERQGVQIEYVRRTNAAVAAADGGGTLLVTASTLLLPEQEEALAGTDNDLVLLDPGSSLLAGVTDAAEPATGSGTETDRVPACDDPDAIAAGSLRTGSAGYRALTDDATTCFPGDDPGAGALLVVEGDRRVTALAEPSVLTNARLAEDGNAALALRLLGAQDRVVWYVPSFDDLGTTEAPGPALGDLLPPWAGPVALQALVVAVVAALWRGRRLGRLVTEPLPVTVQAAEATRGRGRLYRRSRAYGHAAASLRAGTASRTAARLGLPRSAGAVAVIDALAQAAGRPADDVAALLYGPPPTDDAGLTELARRLDDLESEVHRP</sequence>
<proteinExistence type="predicted"/>
<name>A0A512DD81_9CELL</name>
<evidence type="ECO:0000259" key="3">
    <source>
        <dbReference type="Pfam" id="PF14258"/>
    </source>
</evidence>
<gene>
    <name evidence="4" type="ORF">CAE01nite_21470</name>
</gene>
<evidence type="ECO:0000313" key="4">
    <source>
        <dbReference type="EMBL" id="GEO34422.1"/>
    </source>
</evidence>